<evidence type="ECO:0000313" key="1">
    <source>
        <dbReference type="EMBL" id="KAG0416190.1"/>
    </source>
</evidence>
<sequence length="1043" mass="118499">MLPHDATYDETGDAQLITQRTDEARQLARLRLQEQLREDARRGDVFQAPTRALHEQFLPTGSSVGTGRTFLRLRRRPAAADFANSSLHVDGCFPAVSMSRDILDVQSVMPTMEISTEQTTTSDRGNTWHLAPYRNGKLRPISATAEGLPVNGVAFLTKGRTFHAKKRLEPLQRGGFKIVMRPRDGMDLGREMSYKIQIQINNNQNILAVHTEVEETARALTRMHQLTLAGKSYPSYTYLAAPDDSIKGVIHDVKPGSTTQELLDFIRALITLEGRKLPSYVIYSASRQRVLPYRLPRHICARCLKEGHKADVRPTPNIRICTQCATQDPTPDHACTSKCLLCDVQRPTGDRMCQRRYNDHQSRQNNTTKRTTSRKNPSRSRARSRARQSPASESREKSQGRSQTPQKRGRTPRHRRSQTSRRQSRIAGKQGQGKKPRMKPDTPATGQGSSTAEPEQDKKPQQLERPKTHQSSETEIVLEWAKALMNMLTCITSRVDRIEQQLMSPEMELKSPTPPPAQPEDAQQTIARLQETIACLQKQLRAATEKEQIETVKRARKTDQPTRTGNSVSKNTCPDQALIKFGPAEWTNTEESLGSDHWIIEIEVAITALKNFIKRHAMTDWDGFRKTRFRVANVADDLERWVRNLQADVEKHTKHVNLTSQTPEVDSRLLHLWEAKRSLLKRWKRQRLNRKLKLRIARLEKEALEHAEQLGKNNWHQKCNELQGTLGTAKTWLLLRHLMDPSKNKSQSSHTLRKILHDFPGKNEEILRKLKDRYIGSSIETDYPDYNGEPNTENDGVQIGPTVARCFPNVAITAPVQPGRCIAARQAPVLRQKVSEMPMCCAVGCSSRYEEGKLLFRVRSSKRDVARRKQWLRKISRKNFTPSGHARLSKDLIFDLIRKCESTGLTIDAIITDMGPGNQGLWRECGITAIKLGKISVSCEHPCASRSDRELYFLADAPHILKNLRGHLVRGQHRIIPDKIVQKHNLPSTRDGTSELKLAPRLKERHLDPSHYKNMSVAWALAVKTHRTRSAIRALVKKGKMSS</sequence>
<organism evidence="1 2">
    <name type="scientific">Ixodes persulcatus</name>
    <name type="common">Taiga tick</name>
    <dbReference type="NCBI Taxonomy" id="34615"/>
    <lineage>
        <taxon>Eukaryota</taxon>
        <taxon>Metazoa</taxon>
        <taxon>Ecdysozoa</taxon>
        <taxon>Arthropoda</taxon>
        <taxon>Chelicerata</taxon>
        <taxon>Arachnida</taxon>
        <taxon>Acari</taxon>
        <taxon>Parasitiformes</taxon>
        <taxon>Ixodida</taxon>
        <taxon>Ixodoidea</taxon>
        <taxon>Ixodidae</taxon>
        <taxon>Ixodinae</taxon>
        <taxon>Ixodes</taxon>
    </lineage>
</organism>
<dbReference type="EMBL" id="JABSTQ010010978">
    <property type="protein sequence ID" value="KAG0416190.1"/>
    <property type="molecule type" value="Genomic_DNA"/>
</dbReference>
<gene>
    <name evidence="1" type="ORF">HPB47_006631</name>
</gene>
<name>A0AC60P9S6_IXOPE</name>
<reference evidence="1 2" key="1">
    <citation type="journal article" date="2020" name="Cell">
        <title>Large-Scale Comparative Analyses of Tick Genomes Elucidate Their Genetic Diversity and Vector Capacities.</title>
        <authorList>
            <consortium name="Tick Genome and Microbiome Consortium (TIGMIC)"/>
            <person name="Jia N."/>
            <person name="Wang J."/>
            <person name="Shi W."/>
            <person name="Du L."/>
            <person name="Sun Y."/>
            <person name="Zhan W."/>
            <person name="Jiang J.F."/>
            <person name="Wang Q."/>
            <person name="Zhang B."/>
            <person name="Ji P."/>
            <person name="Bell-Sakyi L."/>
            <person name="Cui X.M."/>
            <person name="Yuan T.T."/>
            <person name="Jiang B.G."/>
            <person name="Yang W.F."/>
            <person name="Lam T.T."/>
            <person name="Chang Q.C."/>
            <person name="Ding S.J."/>
            <person name="Wang X.J."/>
            <person name="Zhu J.G."/>
            <person name="Ruan X.D."/>
            <person name="Zhao L."/>
            <person name="Wei J.T."/>
            <person name="Ye R.Z."/>
            <person name="Que T.C."/>
            <person name="Du C.H."/>
            <person name="Zhou Y.H."/>
            <person name="Cheng J.X."/>
            <person name="Dai P.F."/>
            <person name="Guo W.B."/>
            <person name="Han X.H."/>
            <person name="Huang E.J."/>
            <person name="Li L.F."/>
            <person name="Wei W."/>
            <person name="Gao Y.C."/>
            <person name="Liu J.Z."/>
            <person name="Shao H.Z."/>
            <person name="Wang X."/>
            <person name="Wang C.C."/>
            <person name="Yang T.C."/>
            <person name="Huo Q.B."/>
            <person name="Li W."/>
            <person name="Chen H.Y."/>
            <person name="Chen S.E."/>
            <person name="Zhou L.G."/>
            <person name="Ni X.B."/>
            <person name="Tian J.H."/>
            <person name="Sheng Y."/>
            <person name="Liu T."/>
            <person name="Pan Y.S."/>
            <person name="Xia L.Y."/>
            <person name="Li J."/>
            <person name="Zhao F."/>
            <person name="Cao W.C."/>
        </authorList>
    </citation>
    <scope>NUCLEOTIDE SEQUENCE [LARGE SCALE GENOMIC DNA]</scope>
    <source>
        <strain evidence="1">Iper-2018</strain>
    </source>
</reference>
<accession>A0AC60P9S6</accession>
<protein>
    <submittedName>
        <fullName evidence="1">Uncharacterized protein</fullName>
    </submittedName>
</protein>
<proteinExistence type="predicted"/>
<comment type="caution">
    <text evidence="1">The sequence shown here is derived from an EMBL/GenBank/DDBJ whole genome shotgun (WGS) entry which is preliminary data.</text>
</comment>
<evidence type="ECO:0000313" key="2">
    <source>
        <dbReference type="Proteomes" id="UP000805193"/>
    </source>
</evidence>
<keyword evidence="2" id="KW-1185">Reference proteome</keyword>
<feature type="non-terminal residue" evidence="1">
    <location>
        <position position="1043"/>
    </location>
</feature>
<dbReference type="Proteomes" id="UP000805193">
    <property type="component" value="Unassembled WGS sequence"/>
</dbReference>